<dbReference type="InterPro" id="IPR010035">
    <property type="entry name" value="Thi_S"/>
</dbReference>
<dbReference type="InterPro" id="IPR016155">
    <property type="entry name" value="Mopterin_synth/thiamin_S_b"/>
</dbReference>
<sequence length="92" mass="10462">MSSMVRSALLWSFLKFYVHIEFKGMEITINHQKKFFEELPSSLEALMQLTIPEVPRGIAVALNNQVVPRDQWASKSLRENDTILIITATQGG</sequence>
<evidence type="ECO:0000313" key="1">
    <source>
        <dbReference type="EMBL" id="SFS45973.1"/>
    </source>
</evidence>
<proteinExistence type="predicted"/>
<dbReference type="PANTHER" id="PTHR34472:SF1">
    <property type="entry name" value="SULFUR CARRIER PROTEIN THIS"/>
    <property type="match status" value="1"/>
</dbReference>
<dbReference type="CDD" id="cd00565">
    <property type="entry name" value="Ubl_ThiS"/>
    <property type="match status" value="1"/>
</dbReference>
<protein>
    <submittedName>
        <fullName evidence="1">Sulfur carrier protein ThiS</fullName>
    </submittedName>
</protein>
<dbReference type="AlphaFoldDB" id="A0A1I6Q0L2"/>
<dbReference type="PANTHER" id="PTHR34472">
    <property type="entry name" value="SULFUR CARRIER PROTEIN THIS"/>
    <property type="match status" value="1"/>
</dbReference>
<dbReference type="NCBIfam" id="TIGR01683">
    <property type="entry name" value="thiS"/>
    <property type="match status" value="1"/>
</dbReference>
<gene>
    <name evidence="1" type="ORF">SAMN05660206_10257</name>
</gene>
<keyword evidence="2" id="KW-1185">Reference proteome</keyword>
<dbReference type="EMBL" id="FOZZ01000002">
    <property type="protein sequence ID" value="SFS45973.1"/>
    <property type="molecule type" value="Genomic_DNA"/>
</dbReference>
<dbReference type="Proteomes" id="UP000198785">
    <property type="component" value="Unassembled WGS sequence"/>
</dbReference>
<evidence type="ECO:0000313" key="2">
    <source>
        <dbReference type="Proteomes" id="UP000198785"/>
    </source>
</evidence>
<dbReference type="STRING" id="683125.SAMN05660206_10257"/>
<dbReference type="InterPro" id="IPR012675">
    <property type="entry name" value="Beta-grasp_dom_sf"/>
</dbReference>
<dbReference type="Pfam" id="PF02597">
    <property type="entry name" value="ThiS"/>
    <property type="match status" value="1"/>
</dbReference>
<dbReference type="Gene3D" id="3.10.20.30">
    <property type="match status" value="1"/>
</dbReference>
<organism evidence="1 2">
    <name type="scientific">Sphingobacterium wenxiniae</name>
    <dbReference type="NCBI Taxonomy" id="683125"/>
    <lineage>
        <taxon>Bacteria</taxon>
        <taxon>Pseudomonadati</taxon>
        <taxon>Bacteroidota</taxon>
        <taxon>Sphingobacteriia</taxon>
        <taxon>Sphingobacteriales</taxon>
        <taxon>Sphingobacteriaceae</taxon>
        <taxon>Sphingobacterium</taxon>
    </lineage>
</organism>
<name>A0A1I6Q0L2_9SPHI</name>
<reference evidence="1 2" key="1">
    <citation type="submission" date="2016-10" db="EMBL/GenBank/DDBJ databases">
        <authorList>
            <person name="de Groot N.N."/>
        </authorList>
    </citation>
    <scope>NUCLEOTIDE SEQUENCE [LARGE SCALE GENOMIC DNA]</scope>
    <source>
        <strain evidence="1 2">DSM 22789</strain>
    </source>
</reference>
<dbReference type="InterPro" id="IPR003749">
    <property type="entry name" value="ThiS/MoaD-like"/>
</dbReference>
<accession>A0A1I6Q0L2</accession>
<dbReference type="SUPFAM" id="SSF54285">
    <property type="entry name" value="MoaD/ThiS"/>
    <property type="match status" value="1"/>
</dbReference>